<dbReference type="InterPro" id="IPR003477">
    <property type="entry name" value="PemK-like"/>
</dbReference>
<accession>A0A2C6A2B7</accession>
<reference evidence="1 2" key="1">
    <citation type="submission" date="2017-06" db="EMBL/GenBank/DDBJ databases">
        <title>Draft genome sequence of Fusobacterium nucleatum subsp. polymorphum KCOM 1271 (=ChDC F305).</title>
        <authorList>
            <person name="Kook J.-K."/>
            <person name="Park S.-N."/>
            <person name="Lim Y.K."/>
            <person name="Roh H."/>
        </authorList>
    </citation>
    <scope>NUCLEOTIDE SEQUENCE [LARGE SCALE GENOMIC DNA]</scope>
    <source>
        <strain evidence="2">KCOM 1271 (ChDC F305)</strain>
    </source>
</reference>
<organism evidence="1 2">
    <name type="scientific">Fusobacterium nucleatum subsp. polymorphum</name>
    <name type="common">Fusobacterium polymorphum</name>
    <dbReference type="NCBI Taxonomy" id="76857"/>
    <lineage>
        <taxon>Bacteria</taxon>
        <taxon>Fusobacteriati</taxon>
        <taxon>Fusobacteriota</taxon>
        <taxon>Fusobacteriia</taxon>
        <taxon>Fusobacteriales</taxon>
        <taxon>Fusobacteriaceae</taxon>
        <taxon>Fusobacterium</taxon>
    </lineage>
</organism>
<comment type="caution">
    <text evidence="1">The sequence shown here is derived from an EMBL/GenBank/DDBJ whole genome shotgun (WGS) entry which is preliminary data.</text>
</comment>
<dbReference type="AlphaFoldDB" id="A0A2C6A2B7"/>
<dbReference type="EMBL" id="NIRN01000001">
    <property type="protein sequence ID" value="PHI05800.1"/>
    <property type="molecule type" value="Genomic_DNA"/>
</dbReference>
<dbReference type="GO" id="GO:0003677">
    <property type="term" value="F:DNA binding"/>
    <property type="evidence" value="ECO:0007669"/>
    <property type="project" value="InterPro"/>
</dbReference>
<dbReference type="InterPro" id="IPR011067">
    <property type="entry name" value="Plasmid_toxin/cell-grow_inhib"/>
</dbReference>
<protein>
    <submittedName>
        <fullName evidence="1">PemK family transcriptional regulator</fullName>
    </submittedName>
</protein>
<evidence type="ECO:0000313" key="1">
    <source>
        <dbReference type="EMBL" id="PHI05800.1"/>
    </source>
</evidence>
<dbReference type="RefSeq" id="WP_098973518.1">
    <property type="nucleotide sequence ID" value="NZ_CP077110.1"/>
</dbReference>
<dbReference type="Gene3D" id="2.30.30.110">
    <property type="match status" value="1"/>
</dbReference>
<name>A0A2C6A2B7_FUSNP</name>
<sequence>MSRKNKGEVWFAKFQFEEIEGFKYRPVVVLDAGNFDAIKVLVVKVTTKNRNFDTDVPILYWQEAKLKFKSFARIDKYLLLDDTDFSFKIGDLHQDDLNLIETKFMEYILNHK</sequence>
<dbReference type="SUPFAM" id="SSF50118">
    <property type="entry name" value="Cell growth inhibitor/plasmid maintenance toxic component"/>
    <property type="match status" value="1"/>
</dbReference>
<proteinExistence type="predicted"/>
<gene>
    <name evidence="1" type="ORF">CBG54_01370</name>
</gene>
<dbReference type="Pfam" id="PF02452">
    <property type="entry name" value="PemK_toxin"/>
    <property type="match status" value="1"/>
</dbReference>
<dbReference type="Proteomes" id="UP000224182">
    <property type="component" value="Unassembled WGS sequence"/>
</dbReference>
<evidence type="ECO:0000313" key="2">
    <source>
        <dbReference type="Proteomes" id="UP000224182"/>
    </source>
</evidence>